<sequence>MFYLCISRTHDDDEKENIDFRLVHKATEQSFFSLNIAYGSIIMVASYNNFHNNIYRDAILISVLDTVVNLLAGCVTFCSLGLAFIVYPEALAAFSYVPQLWAVLFFFMLFVLGVGSSMAQIETLLTVIKDKFPKLRKRIWLLSLTACVIFFQMH</sequence>
<feature type="binding site" evidence="15">
    <location>
        <position position="33"/>
    </location>
    <ligand>
        <name>Na(+)</name>
        <dbReference type="ChEBI" id="CHEBI:29101"/>
        <label>1</label>
    </ligand>
</feature>
<dbReference type="GO" id="GO:0089718">
    <property type="term" value="P:amino acid import across plasma membrane"/>
    <property type="evidence" value="ECO:0007669"/>
    <property type="project" value="TreeGrafter"/>
</dbReference>
<comment type="similarity">
    <text evidence="2">Belongs to the sodium:neurotransmitter symporter (SNF) (TC 2.A.22) family.</text>
</comment>
<keyword evidence="12" id="KW-0739">Sodium transport</keyword>
<evidence type="ECO:0000256" key="12">
    <source>
        <dbReference type="ARBA" id="ARBA00023201"/>
    </source>
</evidence>
<dbReference type="PROSITE" id="PS50267">
    <property type="entry name" value="NA_NEUROTRAN_SYMP_3"/>
    <property type="match status" value="1"/>
</dbReference>
<keyword evidence="9" id="KW-0406">Ion transport</keyword>
<organism evidence="17 18">
    <name type="scientific">Caerostris extrusa</name>
    <name type="common">Bark spider</name>
    <name type="synonym">Caerostris bankana</name>
    <dbReference type="NCBI Taxonomy" id="172846"/>
    <lineage>
        <taxon>Eukaryota</taxon>
        <taxon>Metazoa</taxon>
        <taxon>Ecdysozoa</taxon>
        <taxon>Arthropoda</taxon>
        <taxon>Chelicerata</taxon>
        <taxon>Arachnida</taxon>
        <taxon>Araneae</taxon>
        <taxon>Araneomorphae</taxon>
        <taxon>Entelegynae</taxon>
        <taxon>Araneoidea</taxon>
        <taxon>Araneidae</taxon>
        <taxon>Caerostris</taxon>
    </lineage>
</organism>
<dbReference type="GO" id="GO:0046872">
    <property type="term" value="F:metal ion binding"/>
    <property type="evidence" value="ECO:0007669"/>
    <property type="project" value="UniProtKB-KW"/>
</dbReference>
<keyword evidence="5" id="KW-0769">Symport</keyword>
<comment type="caution">
    <text evidence="17">The sequence shown here is derived from an EMBL/GenBank/DDBJ whole genome shotgun (WGS) entry which is preliminary data.</text>
</comment>
<dbReference type="AlphaFoldDB" id="A0AAV4PAU2"/>
<evidence type="ECO:0000256" key="4">
    <source>
        <dbReference type="ARBA" id="ARBA00022692"/>
    </source>
</evidence>
<dbReference type="GO" id="GO:0015179">
    <property type="term" value="F:L-amino acid transmembrane transporter activity"/>
    <property type="evidence" value="ECO:0007669"/>
    <property type="project" value="TreeGrafter"/>
</dbReference>
<evidence type="ECO:0000256" key="5">
    <source>
        <dbReference type="ARBA" id="ARBA00022847"/>
    </source>
</evidence>
<evidence type="ECO:0000313" key="18">
    <source>
        <dbReference type="Proteomes" id="UP001054945"/>
    </source>
</evidence>
<name>A0AAV4PAU2_CAEEX</name>
<keyword evidence="8 15" id="KW-0915">Sodium</keyword>
<dbReference type="GO" id="GO:0005886">
    <property type="term" value="C:plasma membrane"/>
    <property type="evidence" value="ECO:0007669"/>
    <property type="project" value="TreeGrafter"/>
</dbReference>
<comment type="function">
    <text evidence="13">Unusual broad substrate spectrum amino acid:sodium cotransporter that promotes absorption of the D isomers of essential amino acids. Neutral amino acids are the preferred substrates, especially methionine and phenylalanine.</text>
</comment>
<feature type="transmembrane region" description="Helical" evidence="16">
    <location>
        <begin position="135"/>
        <end position="153"/>
    </location>
</feature>
<reference evidence="17 18" key="1">
    <citation type="submission" date="2021-06" db="EMBL/GenBank/DDBJ databases">
        <title>Caerostris extrusa draft genome.</title>
        <authorList>
            <person name="Kono N."/>
            <person name="Arakawa K."/>
        </authorList>
    </citation>
    <scope>NUCLEOTIDE SEQUENCE [LARGE SCALE GENOMIC DNA]</scope>
</reference>
<accession>A0AAV4PAU2</accession>
<dbReference type="InterPro" id="IPR000175">
    <property type="entry name" value="Na/ntran_symport"/>
</dbReference>
<keyword evidence="10 16" id="KW-0472">Membrane</keyword>
<protein>
    <recommendedName>
        <fullName evidence="14">Sodium-dependent nutrient amino acid transporter 1</fullName>
    </recommendedName>
</protein>
<keyword evidence="15" id="KW-0479">Metal-binding</keyword>
<dbReference type="PANTHER" id="PTHR11616:SF321">
    <property type="entry name" value="SODIUM-DEPENDENT NUTRIENT AMINO ACID TRANSPORTER 1-RELATED"/>
    <property type="match status" value="1"/>
</dbReference>
<gene>
    <name evidence="17" type="primary">NAAT1</name>
    <name evidence="17" type="ORF">CEXT_561341</name>
</gene>
<feature type="transmembrane region" description="Helical" evidence="16">
    <location>
        <begin position="59"/>
        <end position="87"/>
    </location>
</feature>
<comment type="subcellular location">
    <subcellularLocation>
        <location evidence="1">Membrane</location>
        <topology evidence="1">Multi-pass membrane protein</topology>
    </subcellularLocation>
</comment>
<dbReference type="InterPro" id="IPR037272">
    <property type="entry name" value="SNS_sf"/>
</dbReference>
<feature type="binding site" evidence="15">
    <location>
        <position position="112"/>
    </location>
    <ligand>
        <name>Na(+)</name>
        <dbReference type="ChEBI" id="CHEBI:29101"/>
        <label>1</label>
    </ligand>
</feature>
<keyword evidence="18" id="KW-1185">Reference proteome</keyword>
<feature type="binding site" evidence="15">
    <location>
        <position position="116"/>
    </location>
    <ligand>
        <name>Na(+)</name>
        <dbReference type="ChEBI" id="CHEBI:29101"/>
        <label>1</label>
    </ligand>
</feature>
<evidence type="ECO:0000256" key="2">
    <source>
        <dbReference type="ARBA" id="ARBA00006459"/>
    </source>
</evidence>
<feature type="transmembrane region" description="Helical" evidence="16">
    <location>
        <begin position="30"/>
        <end position="47"/>
    </location>
</feature>
<dbReference type="PANTHER" id="PTHR11616">
    <property type="entry name" value="SODIUM/CHLORIDE DEPENDENT TRANSPORTER"/>
    <property type="match status" value="1"/>
</dbReference>
<evidence type="ECO:0000313" key="17">
    <source>
        <dbReference type="EMBL" id="GIX93029.1"/>
    </source>
</evidence>
<keyword evidence="6" id="KW-0029">Amino-acid transport</keyword>
<keyword evidence="3" id="KW-0813">Transport</keyword>
<evidence type="ECO:0000256" key="7">
    <source>
        <dbReference type="ARBA" id="ARBA00022989"/>
    </source>
</evidence>
<evidence type="ECO:0000256" key="9">
    <source>
        <dbReference type="ARBA" id="ARBA00023065"/>
    </source>
</evidence>
<evidence type="ECO:0000256" key="13">
    <source>
        <dbReference type="ARBA" id="ARBA00037785"/>
    </source>
</evidence>
<evidence type="ECO:0000256" key="3">
    <source>
        <dbReference type="ARBA" id="ARBA00022448"/>
    </source>
</evidence>
<evidence type="ECO:0000256" key="10">
    <source>
        <dbReference type="ARBA" id="ARBA00023136"/>
    </source>
</evidence>
<dbReference type="EMBL" id="BPLR01004184">
    <property type="protein sequence ID" value="GIX93029.1"/>
    <property type="molecule type" value="Genomic_DNA"/>
</dbReference>
<evidence type="ECO:0000256" key="11">
    <source>
        <dbReference type="ARBA" id="ARBA00023180"/>
    </source>
</evidence>
<dbReference type="SUPFAM" id="SSF161070">
    <property type="entry name" value="SNF-like"/>
    <property type="match status" value="1"/>
</dbReference>
<keyword evidence="4 16" id="KW-0812">Transmembrane</keyword>
<keyword evidence="7 16" id="KW-1133">Transmembrane helix</keyword>
<evidence type="ECO:0000256" key="1">
    <source>
        <dbReference type="ARBA" id="ARBA00004141"/>
    </source>
</evidence>
<dbReference type="GO" id="GO:0005283">
    <property type="term" value="F:amino acid:sodium symporter activity"/>
    <property type="evidence" value="ECO:0007669"/>
    <property type="project" value="TreeGrafter"/>
</dbReference>
<evidence type="ECO:0000256" key="8">
    <source>
        <dbReference type="ARBA" id="ARBA00023053"/>
    </source>
</evidence>
<evidence type="ECO:0000256" key="16">
    <source>
        <dbReference type="SAM" id="Phobius"/>
    </source>
</evidence>
<evidence type="ECO:0000256" key="6">
    <source>
        <dbReference type="ARBA" id="ARBA00022970"/>
    </source>
</evidence>
<proteinExistence type="inferred from homology"/>
<dbReference type="Pfam" id="PF00209">
    <property type="entry name" value="SNF"/>
    <property type="match status" value="1"/>
</dbReference>
<evidence type="ECO:0000256" key="14">
    <source>
        <dbReference type="ARBA" id="ARBA00040215"/>
    </source>
</evidence>
<feature type="transmembrane region" description="Helical" evidence="16">
    <location>
        <begin position="93"/>
        <end position="114"/>
    </location>
</feature>
<evidence type="ECO:0000256" key="15">
    <source>
        <dbReference type="PIRSR" id="PIRSR600175-1"/>
    </source>
</evidence>
<dbReference type="Proteomes" id="UP001054945">
    <property type="component" value="Unassembled WGS sequence"/>
</dbReference>
<keyword evidence="11" id="KW-0325">Glycoprotein</keyword>